<accession>A0ABW2YDS1</accession>
<evidence type="ECO:0000313" key="8">
    <source>
        <dbReference type="EMBL" id="MFD0726692.1"/>
    </source>
</evidence>
<keyword evidence="8" id="KW-0966">Cell projection</keyword>
<dbReference type="PANTHER" id="PTHR30065">
    <property type="entry name" value="FLAGELLAR BIOSYNTHETIC PROTEIN FLIR"/>
    <property type="match status" value="1"/>
</dbReference>
<evidence type="ECO:0000256" key="6">
    <source>
        <dbReference type="ARBA" id="ARBA00023136"/>
    </source>
</evidence>
<sequence length="258" mass="27268">MASIDSLQQLAGLIALAFLRYVPAVVLPGFSPLRWAPAMVRITLALGLAWLTVLAMPASVPGFSIRGVEGWIVAALAELSIGMVFGLVVMVPQAALHSAGWLIDIQAGLGAATLFNPGAEGDPQSLLGTALMLLATVLFFTLDLHLELYRGLVGSMQVLPLGGHEARLNMEAFFGLLGSSFLFALMIAAPVLLGLFAVDVGVAYATRSMPQANVYFLALPLKVLVAVLLLVATLRYVPALMLRLYHDAFSRVPAMLGG</sequence>
<comment type="similarity">
    <text evidence="2">Belongs to the FliR/MopE/SpaR family.</text>
</comment>
<organism evidence="8 9">
    <name type="scientific">Lysobacter brunescens</name>
    <dbReference type="NCBI Taxonomy" id="262323"/>
    <lineage>
        <taxon>Bacteria</taxon>
        <taxon>Pseudomonadati</taxon>
        <taxon>Pseudomonadota</taxon>
        <taxon>Gammaproteobacteria</taxon>
        <taxon>Lysobacterales</taxon>
        <taxon>Lysobacteraceae</taxon>
        <taxon>Lysobacter</taxon>
    </lineage>
</organism>
<comment type="caution">
    <text evidence="8">The sequence shown here is derived from an EMBL/GenBank/DDBJ whole genome shotgun (WGS) entry which is preliminary data.</text>
</comment>
<feature type="transmembrane region" description="Helical" evidence="7">
    <location>
        <begin position="217"/>
        <end position="237"/>
    </location>
</feature>
<evidence type="ECO:0000256" key="7">
    <source>
        <dbReference type="SAM" id="Phobius"/>
    </source>
</evidence>
<evidence type="ECO:0000256" key="1">
    <source>
        <dbReference type="ARBA" id="ARBA00004651"/>
    </source>
</evidence>
<comment type="subcellular location">
    <subcellularLocation>
        <location evidence="1">Cell membrane</location>
        <topology evidence="1">Multi-pass membrane protein</topology>
    </subcellularLocation>
</comment>
<feature type="transmembrane region" description="Helical" evidence="7">
    <location>
        <begin position="173"/>
        <end position="197"/>
    </location>
</feature>
<gene>
    <name evidence="8" type="ORF">ACFQ0E_13905</name>
</gene>
<keyword evidence="3" id="KW-1003">Cell membrane</keyword>
<proteinExistence type="inferred from homology"/>
<evidence type="ECO:0000256" key="4">
    <source>
        <dbReference type="ARBA" id="ARBA00022692"/>
    </source>
</evidence>
<protein>
    <submittedName>
        <fullName evidence="8">Flagellar biosynthetic protein FliR</fullName>
    </submittedName>
</protein>
<dbReference type="EMBL" id="JBHTIF010000003">
    <property type="protein sequence ID" value="MFD0726692.1"/>
    <property type="molecule type" value="Genomic_DNA"/>
</dbReference>
<dbReference type="PANTHER" id="PTHR30065:SF1">
    <property type="entry name" value="SURFACE PRESENTATION OF ANTIGENS PROTEIN SPAR"/>
    <property type="match status" value="1"/>
</dbReference>
<keyword evidence="6 7" id="KW-0472">Membrane</keyword>
<feature type="transmembrane region" description="Helical" evidence="7">
    <location>
        <begin position="40"/>
        <end position="58"/>
    </location>
</feature>
<dbReference type="Proteomes" id="UP001597110">
    <property type="component" value="Unassembled WGS sequence"/>
</dbReference>
<evidence type="ECO:0000256" key="3">
    <source>
        <dbReference type="ARBA" id="ARBA00022475"/>
    </source>
</evidence>
<dbReference type="InterPro" id="IPR002010">
    <property type="entry name" value="T3SS_IM_R"/>
</dbReference>
<reference evidence="9" key="1">
    <citation type="journal article" date="2019" name="Int. J. Syst. Evol. Microbiol.">
        <title>The Global Catalogue of Microorganisms (GCM) 10K type strain sequencing project: providing services to taxonomists for standard genome sequencing and annotation.</title>
        <authorList>
            <consortium name="The Broad Institute Genomics Platform"/>
            <consortium name="The Broad Institute Genome Sequencing Center for Infectious Disease"/>
            <person name="Wu L."/>
            <person name="Ma J."/>
        </authorList>
    </citation>
    <scope>NUCLEOTIDE SEQUENCE [LARGE SCALE GENOMIC DNA]</scope>
    <source>
        <strain evidence="9">CCUG 55585</strain>
    </source>
</reference>
<evidence type="ECO:0000256" key="2">
    <source>
        <dbReference type="ARBA" id="ARBA00009772"/>
    </source>
</evidence>
<dbReference type="PRINTS" id="PR00953">
    <property type="entry name" value="TYPE3IMRPROT"/>
</dbReference>
<name>A0ABW2YDS1_9GAMM</name>
<feature type="transmembrane region" description="Helical" evidence="7">
    <location>
        <begin position="70"/>
        <end position="91"/>
    </location>
</feature>
<keyword evidence="9" id="KW-1185">Reference proteome</keyword>
<evidence type="ECO:0000313" key="9">
    <source>
        <dbReference type="Proteomes" id="UP001597110"/>
    </source>
</evidence>
<keyword evidence="8" id="KW-0969">Cilium</keyword>
<feature type="transmembrane region" description="Helical" evidence="7">
    <location>
        <begin position="126"/>
        <end position="146"/>
    </location>
</feature>
<keyword evidence="5 7" id="KW-1133">Transmembrane helix</keyword>
<keyword evidence="4 7" id="KW-0812">Transmembrane</keyword>
<evidence type="ECO:0000256" key="5">
    <source>
        <dbReference type="ARBA" id="ARBA00022989"/>
    </source>
</evidence>
<keyword evidence="8" id="KW-0282">Flagellum</keyword>
<dbReference type="Pfam" id="PF01311">
    <property type="entry name" value="Bac_export_1"/>
    <property type="match status" value="1"/>
</dbReference>
<dbReference type="RefSeq" id="WP_386824797.1">
    <property type="nucleotide sequence ID" value="NZ_JBHTIF010000003.1"/>
</dbReference>